<gene>
    <name evidence="1" type="ORF">EANT1437_LOCUS3983</name>
</gene>
<protein>
    <submittedName>
        <fullName evidence="1">Uncharacterized protein</fullName>
    </submittedName>
</protein>
<sequence length="350" mass="38550">MISFRYVAAIVWCVIGFYTNHHAASFTMPPASRHSSTMSVQQRGQHNVLYSSSDNSLVEGDWSMIAQIESESSNEEELQSALLANLSNFHPRVIMFLRQEVESPSTDWGEDVSVTAEQVQRVGGALVHVLEDRMEGGRQVLKELLESGELRKLDGAIGHAARAGKLDMAFFTVLNANLQDAVSTEVKGEDASRLQILQHIYTRCQEEVEKTVAPGIGLLNKLLRTEVSSIRSNQLEHYLGPQPPTTTIITPDGKSVELKNSSSDPLVALNDFVQAMADSVKQIRTVEKAGGTDRATAAGLVESIRQLAMEARFVIAQVYAVDSDELKQFEDDLQPIFRPDSAESEYAKGE</sequence>
<dbReference type="AlphaFoldDB" id="A0A7S2W1A4"/>
<name>A0A7S2W1A4_9STRA</name>
<reference evidence="1" key="1">
    <citation type="submission" date="2021-01" db="EMBL/GenBank/DDBJ databases">
        <authorList>
            <person name="Corre E."/>
            <person name="Pelletier E."/>
            <person name="Niang G."/>
            <person name="Scheremetjew M."/>
            <person name="Finn R."/>
            <person name="Kale V."/>
            <person name="Holt S."/>
            <person name="Cochrane G."/>
            <person name="Meng A."/>
            <person name="Brown T."/>
            <person name="Cohen L."/>
        </authorList>
    </citation>
    <scope>NUCLEOTIDE SEQUENCE</scope>
    <source>
        <strain evidence="1">CCMP1452</strain>
    </source>
</reference>
<accession>A0A7S2W1A4</accession>
<organism evidence="1">
    <name type="scientific">Eucampia antarctica</name>
    <dbReference type="NCBI Taxonomy" id="49252"/>
    <lineage>
        <taxon>Eukaryota</taxon>
        <taxon>Sar</taxon>
        <taxon>Stramenopiles</taxon>
        <taxon>Ochrophyta</taxon>
        <taxon>Bacillariophyta</taxon>
        <taxon>Mediophyceae</taxon>
        <taxon>Biddulphiophycidae</taxon>
        <taxon>Hemiaulales</taxon>
        <taxon>Hemiaulaceae</taxon>
        <taxon>Eucampia</taxon>
    </lineage>
</organism>
<proteinExistence type="predicted"/>
<dbReference type="EMBL" id="HBHI01007790">
    <property type="protein sequence ID" value="CAD9660901.1"/>
    <property type="molecule type" value="Transcribed_RNA"/>
</dbReference>
<evidence type="ECO:0000313" key="1">
    <source>
        <dbReference type="EMBL" id="CAD9660901.1"/>
    </source>
</evidence>